<accession>A0A0R1DSD2</accession>
<evidence type="ECO:0000313" key="3">
    <source>
        <dbReference type="Proteomes" id="UP000002282"/>
    </source>
</evidence>
<reference evidence="2 3" key="2">
    <citation type="journal article" date="2007" name="PLoS Biol.">
        <title>Principles of genome evolution in the Drosophila melanogaster species group.</title>
        <authorList>
            <person name="Ranz J.M."/>
            <person name="Maurin D."/>
            <person name="Chan Y.S."/>
            <person name="von Grotthuss M."/>
            <person name="Hillier L.W."/>
            <person name="Roote J."/>
            <person name="Ashburner M."/>
            <person name="Bergman C.M."/>
        </authorList>
    </citation>
    <scope>NUCLEOTIDE SEQUENCE [LARGE SCALE GENOMIC DNA]</scope>
    <source>
        <strain evidence="3">Tai18E2 / Tucson 14021-0261.01</strain>
    </source>
</reference>
<feature type="compositionally biased region" description="Low complexity" evidence="1">
    <location>
        <begin position="118"/>
        <end position="134"/>
    </location>
</feature>
<dbReference type="EMBL" id="CM000157">
    <property type="protein sequence ID" value="KRJ97969.1"/>
    <property type="molecule type" value="Genomic_DNA"/>
</dbReference>
<reference evidence="2 3" key="1">
    <citation type="journal article" date="2007" name="Nature">
        <title>Evolution of genes and genomes on the Drosophila phylogeny.</title>
        <authorList>
            <consortium name="Drosophila 12 Genomes Consortium"/>
            <person name="Clark A.G."/>
            <person name="Eisen M.B."/>
            <person name="Smith D.R."/>
            <person name="Bergman C.M."/>
            <person name="Oliver B."/>
            <person name="Markow T.A."/>
            <person name="Kaufman T.C."/>
            <person name="Kellis M."/>
            <person name="Gelbart W."/>
            <person name="Iyer V.N."/>
            <person name="Pollard D.A."/>
            <person name="Sackton T.B."/>
            <person name="Larracuente A.M."/>
            <person name="Singh N.D."/>
            <person name="Abad J.P."/>
            <person name="Abt D.N."/>
            <person name="Adryan B."/>
            <person name="Aguade M."/>
            <person name="Akashi H."/>
            <person name="Anderson W.W."/>
            <person name="Aquadro C.F."/>
            <person name="Ardell D.H."/>
            <person name="Arguello R."/>
            <person name="Artieri C.G."/>
            <person name="Barbash D.A."/>
            <person name="Barker D."/>
            <person name="Barsanti P."/>
            <person name="Batterham P."/>
            <person name="Batzoglou S."/>
            <person name="Begun D."/>
            <person name="Bhutkar A."/>
            <person name="Blanco E."/>
            <person name="Bosak S.A."/>
            <person name="Bradley R.K."/>
            <person name="Brand A.D."/>
            <person name="Brent M.R."/>
            <person name="Brooks A.N."/>
            <person name="Brown R.H."/>
            <person name="Butlin R.K."/>
            <person name="Caggese C."/>
            <person name="Calvi B.R."/>
            <person name="Bernardo de Carvalho A."/>
            <person name="Caspi A."/>
            <person name="Castrezana S."/>
            <person name="Celniker S.E."/>
            <person name="Chang J.L."/>
            <person name="Chapple C."/>
            <person name="Chatterji S."/>
            <person name="Chinwalla A."/>
            <person name="Civetta A."/>
            <person name="Clifton S.W."/>
            <person name="Comeron J.M."/>
            <person name="Costello J.C."/>
            <person name="Coyne J.A."/>
            <person name="Daub J."/>
            <person name="David R.G."/>
            <person name="Delcher A.L."/>
            <person name="Delehaunty K."/>
            <person name="Do C.B."/>
            <person name="Ebling H."/>
            <person name="Edwards K."/>
            <person name="Eickbush T."/>
            <person name="Evans J.D."/>
            <person name="Filipski A."/>
            <person name="Findeiss S."/>
            <person name="Freyhult E."/>
            <person name="Fulton L."/>
            <person name="Fulton R."/>
            <person name="Garcia A.C."/>
            <person name="Gardiner A."/>
            <person name="Garfield D.A."/>
            <person name="Garvin B.E."/>
            <person name="Gibson G."/>
            <person name="Gilbert D."/>
            <person name="Gnerre S."/>
            <person name="Godfrey J."/>
            <person name="Good R."/>
            <person name="Gotea V."/>
            <person name="Gravely B."/>
            <person name="Greenberg A.J."/>
            <person name="Griffiths-Jones S."/>
            <person name="Gross S."/>
            <person name="Guigo R."/>
            <person name="Gustafson E.A."/>
            <person name="Haerty W."/>
            <person name="Hahn M.W."/>
            <person name="Halligan D.L."/>
            <person name="Halpern A.L."/>
            <person name="Halter G.M."/>
            <person name="Han M.V."/>
            <person name="Heger A."/>
            <person name="Hillier L."/>
            <person name="Hinrichs A.S."/>
            <person name="Holmes I."/>
            <person name="Hoskins R.A."/>
            <person name="Hubisz M.J."/>
            <person name="Hultmark D."/>
            <person name="Huntley M.A."/>
            <person name="Jaffe D.B."/>
            <person name="Jagadeeshan S."/>
            <person name="Jeck W.R."/>
            <person name="Johnson J."/>
            <person name="Jones C.D."/>
            <person name="Jordan W.C."/>
            <person name="Karpen G.H."/>
            <person name="Kataoka E."/>
            <person name="Keightley P.D."/>
            <person name="Kheradpour P."/>
            <person name="Kirkness E.F."/>
            <person name="Koerich L.B."/>
            <person name="Kristiansen K."/>
            <person name="Kudrna D."/>
            <person name="Kulathinal R.J."/>
            <person name="Kumar S."/>
            <person name="Kwok R."/>
            <person name="Lander E."/>
            <person name="Langley C.H."/>
            <person name="Lapoint R."/>
            <person name="Lazzaro B.P."/>
            <person name="Lee S.J."/>
            <person name="Levesque L."/>
            <person name="Li R."/>
            <person name="Lin C.F."/>
            <person name="Lin M.F."/>
            <person name="Lindblad-Toh K."/>
            <person name="Llopart A."/>
            <person name="Long M."/>
            <person name="Low L."/>
            <person name="Lozovsky E."/>
            <person name="Lu J."/>
            <person name="Luo M."/>
            <person name="Machado C.A."/>
            <person name="Makalowski W."/>
            <person name="Marzo M."/>
            <person name="Matsuda M."/>
            <person name="Matzkin L."/>
            <person name="McAllister B."/>
            <person name="McBride C.S."/>
            <person name="McKernan B."/>
            <person name="McKernan K."/>
            <person name="Mendez-Lago M."/>
            <person name="Minx P."/>
            <person name="Mollenhauer M.U."/>
            <person name="Montooth K."/>
            <person name="Mount S.M."/>
            <person name="Mu X."/>
            <person name="Myers E."/>
            <person name="Negre B."/>
            <person name="Newfeld S."/>
            <person name="Nielsen R."/>
            <person name="Noor M.A."/>
            <person name="O'Grady P."/>
            <person name="Pachter L."/>
            <person name="Papaceit M."/>
            <person name="Parisi M.J."/>
            <person name="Parisi M."/>
            <person name="Parts L."/>
            <person name="Pedersen J.S."/>
            <person name="Pesole G."/>
            <person name="Phillippy A.M."/>
            <person name="Ponting C.P."/>
            <person name="Pop M."/>
            <person name="Porcelli D."/>
            <person name="Powell J.R."/>
            <person name="Prohaska S."/>
            <person name="Pruitt K."/>
            <person name="Puig M."/>
            <person name="Quesneville H."/>
            <person name="Ram K.R."/>
            <person name="Rand D."/>
            <person name="Rasmussen M.D."/>
            <person name="Reed L.K."/>
            <person name="Reenan R."/>
            <person name="Reily A."/>
            <person name="Remington K.A."/>
            <person name="Rieger T.T."/>
            <person name="Ritchie M.G."/>
            <person name="Robin C."/>
            <person name="Rogers Y.H."/>
            <person name="Rohde C."/>
            <person name="Rozas J."/>
            <person name="Rubenfield M.J."/>
            <person name="Ruiz A."/>
            <person name="Russo S."/>
            <person name="Salzberg S.L."/>
            <person name="Sanchez-Gracia A."/>
            <person name="Saranga D.J."/>
            <person name="Sato H."/>
            <person name="Schaeffer S.W."/>
            <person name="Schatz M.C."/>
            <person name="Schlenke T."/>
            <person name="Schwartz R."/>
            <person name="Segarra C."/>
            <person name="Singh R.S."/>
            <person name="Sirot L."/>
            <person name="Sirota M."/>
            <person name="Sisneros N.B."/>
            <person name="Smith C.D."/>
            <person name="Smith T.F."/>
            <person name="Spieth J."/>
            <person name="Stage D.E."/>
            <person name="Stark A."/>
            <person name="Stephan W."/>
            <person name="Strausberg R.L."/>
            <person name="Strempel S."/>
            <person name="Sturgill D."/>
            <person name="Sutton G."/>
            <person name="Sutton G.G."/>
            <person name="Tao W."/>
            <person name="Teichmann S."/>
            <person name="Tobari Y.N."/>
            <person name="Tomimura Y."/>
            <person name="Tsolas J.M."/>
            <person name="Valente V.L."/>
            <person name="Venter E."/>
            <person name="Venter J.C."/>
            <person name="Vicario S."/>
            <person name="Vieira F.G."/>
            <person name="Vilella A.J."/>
            <person name="Villasante A."/>
            <person name="Walenz B."/>
            <person name="Wang J."/>
            <person name="Wasserman M."/>
            <person name="Watts T."/>
            <person name="Wilson D."/>
            <person name="Wilson R.K."/>
            <person name="Wing R.A."/>
            <person name="Wolfner M.F."/>
            <person name="Wong A."/>
            <person name="Wong G.K."/>
            <person name="Wu C.I."/>
            <person name="Wu G."/>
            <person name="Yamamoto D."/>
            <person name="Yang H.P."/>
            <person name="Yang S.P."/>
            <person name="Yorke J.A."/>
            <person name="Yoshida K."/>
            <person name="Zdobnov E."/>
            <person name="Zhang P."/>
            <person name="Zhang Y."/>
            <person name="Zimin A.V."/>
            <person name="Baldwin J."/>
            <person name="Abdouelleil A."/>
            <person name="Abdulkadir J."/>
            <person name="Abebe A."/>
            <person name="Abera B."/>
            <person name="Abreu J."/>
            <person name="Acer S.C."/>
            <person name="Aftuck L."/>
            <person name="Alexander A."/>
            <person name="An P."/>
            <person name="Anderson E."/>
            <person name="Anderson S."/>
            <person name="Arachi H."/>
            <person name="Azer M."/>
            <person name="Bachantsang P."/>
            <person name="Barry A."/>
            <person name="Bayul T."/>
            <person name="Berlin A."/>
            <person name="Bessette D."/>
            <person name="Bloom T."/>
            <person name="Blye J."/>
            <person name="Boguslavskiy L."/>
            <person name="Bonnet C."/>
            <person name="Boukhgalter B."/>
            <person name="Bourzgui I."/>
            <person name="Brown A."/>
            <person name="Cahill P."/>
            <person name="Channer S."/>
            <person name="Cheshatsang Y."/>
            <person name="Chuda L."/>
            <person name="Citroen M."/>
            <person name="Collymore A."/>
            <person name="Cooke P."/>
            <person name="Costello M."/>
            <person name="D'Aco K."/>
            <person name="Daza R."/>
            <person name="De Haan G."/>
            <person name="DeGray S."/>
            <person name="DeMaso C."/>
            <person name="Dhargay N."/>
            <person name="Dooley K."/>
            <person name="Dooley E."/>
            <person name="Doricent M."/>
            <person name="Dorje P."/>
            <person name="Dorjee K."/>
            <person name="Dupes A."/>
            <person name="Elong R."/>
            <person name="Falk J."/>
            <person name="Farina A."/>
            <person name="Faro S."/>
            <person name="Ferguson D."/>
            <person name="Fisher S."/>
            <person name="Foley C.D."/>
            <person name="Franke A."/>
            <person name="Friedrich D."/>
            <person name="Gadbois L."/>
            <person name="Gearin G."/>
            <person name="Gearin C.R."/>
            <person name="Giannoukos G."/>
            <person name="Goode T."/>
            <person name="Graham J."/>
            <person name="Grandbois E."/>
            <person name="Grewal S."/>
            <person name="Gyaltsen K."/>
            <person name="Hafez N."/>
            <person name="Hagos B."/>
            <person name="Hall J."/>
            <person name="Henson C."/>
            <person name="Hollinger A."/>
            <person name="Honan T."/>
            <person name="Huard M.D."/>
            <person name="Hughes L."/>
            <person name="Hurhula B."/>
            <person name="Husby M.E."/>
            <person name="Kamat A."/>
            <person name="Kanga B."/>
            <person name="Kashin S."/>
            <person name="Khazanovich D."/>
            <person name="Kisner P."/>
            <person name="Lance K."/>
            <person name="Lara M."/>
            <person name="Lee W."/>
            <person name="Lennon N."/>
            <person name="Letendre F."/>
            <person name="LeVine R."/>
            <person name="Lipovsky A."/>
            <person name="Liu X."/>
            <person name="Liu J."/>
            <person name="Liu S."/>
            <person name="Lokyitsang T."/>
            <person name="Lokyitsang Y."/>
            <person name="Lubonja R."/>
            <person name="Lui A."/>
            <person name="MacDonald P."/>
            <person name="Magnisalis V."/>
            <person name="Maru K."/>
            <person name="Matthews C."/>
            <person name="McCusker W."/>
            <person name="McDonough S."/>
            <person name="Mehta T."/>
            <person name="Meldrim J."/>
            <person name="Meneus L."/>
            <person name="Mihai O."/>
            <person name="Mihalev A."/>
            <person name="Mihova T."/>
            <person name="Mittelman R."/>
            <person name="Mlenga V."/>
            <person name="Montmayeur A."/>
            <person name="Mulrain L."/>
            <person name="Navidi A."/>
            <person name="Naylor J."/>
            <person name="Negash T."/>
            <person name="Nguyen T."/>
            <person name="Nguyen N."/>
            <person name="Nicol R."/>
            <person name="Norbu C."/>
            <person name="Norbu N."/>
            <person name="Novod N."/>
            <person name="O'Neill B."/>
            <person name="Osman S."/>
            <person name="Markiewicz E."/>
            <person name="Oyono O.L."/>
            <person name="Patti C."/>
            <person name="Phunkhang P."/>
            <person name="Pierre F."/>
            <person name="Priest M."/>
            <person name="Raghuraman S."/>
            <person name="Rege F."/>
            <person name="Reyes R."/>
            <person name="Rise C."/>
            <person name="Rogov P."/>
            <person name="Ross K."/>
            <person name="Ryan E."/>
            <person name="Settipalli S."/>
            <person name="Shea T."/>
            <person name="Sherpa N."/>
            <person name="Shi L."/>
            <person name="Shih D."/>
            <person name="Sparrow T."/>
            <person name="Spaulding J."/>
            <person name="Stalker J."/>
            <person name="Stange-Thomann N."/>
            <person name="Stavropoulos S."/>
            <person name="Stone C."/>
            <person name="Strader C."/>
            <person name="Tesfaye S."/>
            <person name="Thomson T."/>
            <person name="Thoulutsang Y."/>
            <person name="Thoulutsang D."/>
            <person name="Topham K."/>
            <person name="Topping I."/>
            <person name="Tsamla T."/>
            <person name="Vassiliev H."/>
            <person name="Vo A."/>
            <person name="Wangchuk T."/>
            <person name="Wangdi T."/>
            <person name="Weiand M."/>
            <person name="Wilkinson J."/>
            <person name="Wilson A."/>
            <person name="Yadav S."/>
            <person name="Young G."/>
            <person name="Yu Q."/>
            <person name="Zembek L."/>
            <person name="Zhong D."/>
            <person name="Zimmer A."/>
            <person name="Zwirko Z."/>
            <person name="Jaffe D.B."/>
            <person name="Alvarez P."/>
            <person name="Brockman W."/>
            <person name="Butler J."/>
            <person name="Chin C."/>
            <person name="Gnerre S."/>
            <person name="Grabherr M."/>
            <person name="Kleber M."/>
            <person name="Mauceli E."/>
            <person name="MacCallum I."/>
        </authorList>
    </citation>
    <scope>NUCLEOTIDE SEQUENCE [LARGE SCALE GENOMIC DNA]</scope>
    <source>
        <strain evidence="3">Tai18E2 / Tucson 14021-0261.01</strain>
    </source>
</reference>
<evidence type="ECO:0000313" key="2">
    <source>
        <dbReference type="EMBL" id="KRJ97969.1"/>
    </source>
</evidence>
<dbReference type="KEGG" id="dya:Dyak_GE29101"/>
<protein>
    <submittedName>
        <fullName evidence="2">Uncharacterized protein</fullName>
    </submittedName>
</protein>
<keyword evidence="3" id="KW-1185">Reference proteome</keyword>
<name>A0A0R1DSD2_DROYA</name>
<gene>
    <name evidence="2" type="primary">Dyak\GE29101</name>
    <name evidence="2" type="synonym">GE29101</name>
    <name evidence="2" type="ORF">Dyak_GE29101</name>
</gene>
<organism evidence="2 3">
    <name type="scientific">Drosophila yakuba</name>
    <name type="common">Fruit fly</name>
    <dbReference type="NCBI Taxonomy" id="7245"/>
    <lineage>
        <taxon>Eukaryota</taxon>
        <taxon>Metazoa</taxon>
        <taxon>Ecdysozoa</taxon>
        <taxon>Arthropoda</taxon>
        <taxon>Hexapoda</taxon>
        <taxon>Insecta</taxon>
        <taxon>Pterygota</taxon>
        <taxon>Neoptera</taxon>
        <taxon>Endopterygota</taxon>
        <taxon>Diptera</taxon>
        <taxon>Brachycera</taxon>
        <taxon>Muscomorpha</taxon>
        <taxon>Ephydroidea</taxon>
        <taxon>Drosophilidae</taxon>
        <taxon>Drosophila</taxon>
        <taxon>Sophophora</taxon>
    </lineage>
</organism>
<feature type="region of interest" description="Disordered" evidence="1">
    <location>
        <begin position="107"/>
        <end position="193"/>
    </location>
</feature>
<evidence type="ECO:0000256" key="1">
    <source>
        <dbReference type="SAM" id="MobiDB-lite"/>
    </source>
</evidence>
<dbReference type="AlphaFoldDB" id="A0A0R1DSD2"/>
<proteinExistence type="predicted"/>
<dbReference type="Proteomes" id="UP000002282">
    <property type="component" value="Chromosome 2L"/>
</dbReference>
<sequence length="193" mass="20483">MDCSGDFNCGGMRLICARRFHSCPGFSLDSGLLDIPVPSSQFQVPSCHSFTTHFETGGDVPAQKRHGLLSTKSGPDIKHCKKDCTVISALRGYRASAPVSDSIVGSAESLRTNERKTSSGISSSSSSSSRISISQNPTPHSCLPLRGQRTLPRNSSGVASCKTEPETKASASARATERENQPVDGLAARSNRK</sequence>